<proteinExistence type="predicted"/>
<feature type="coiled-coil region" evidence="1">
    <location>
        <begin position="404"/>
        <end position="444"/>
    </location>
</feature>
<feature type="coiled-coil region" evidence="1">
    <location>
        <begin position="333"/>
        <end position="360"/>
    </location>
</feature>
<evidence type="ECO:0000259" key="3">
    <source>
        <dbReference type="Pfam" id="PF13514"/>
    </source>
</evidence>
<evidence type="ECO:0000256" key="1">
    <source>
        <dbReference type="SAM" id="Coils"/>
    </source>
</evidence>
<evidence type="ECO:0000313" key="5">
    <source>
        <dbReference type="Proteomes" id="UP001199631"/>
    </source>
</evidence>
<feature type="transmembrane region" description="Helical" evidence="2">
    <location>
        <begin position="471"/>
        <end position="490"/>
    </location>
</feature>
<feature type="coiled-coil region" evidence="1">
    <location>
        <begin position="209"/>
        <end position="240"/>
    </location>
</feature>
<keyword evidence="2" id="KW-0472">Membrane</keyword>
<dbReference type="AlphaFoldDB" id="A0AAW5B3E2"/>
<name>A0AAW5B3E2_9BACI</name>
<keyword evidence="2" id="KW-0812">Transmembrane</keyword>
<dbReference type="PANTHER" id="PTHR41259">
    <property type="entry name" value="DOUBLE-STRAND BREAK REPAIR RAD50 ATPASE, PUTATIVE-RELATED"/>
    <property type="match status" value="1"/>
</dbReference>
<dbReference type="InterPro" id="IPR027417">
    <property type="entry name" value="P-loop_NTPase"/>
</dbReference>
<feature type="coiled-coil region" evidence="1">
    <location>
        <begin position="692"/>
        <end position="751"/>
    </location>
</feature>
<dbReference type="SUPFAM" id="SSF52540">
    <property type="entry name" value="P-loop containing nucleoside triphosphate hydrolases"/>
    <property type="match status" value="1"/>
</dbReference>
<feature type="domain" description="YhaN AAA" evidence="3">
    <location>
        <begin position="4"/>
        <end position="207"/>
    </location>
</feature>
<keyword evidence="2" id="KW-1133">Transmembrane helix</keyword>
<dbReference type="Gene3D" id="3.40.50.300">
    <property type="entry name" value="P-loop containing nucleotide triphosphate hydrolases"/>
    <property type="match status" value="2"/>
</dbReference>
<evidence type="ECO:0000256" key="2">
    <source>
        <dbReference type="SAM" id="Phobius"/>
    </source>
</evidence>
<comment type="caution">
    <text evidence="4">The sequence shown here is derived from an EMBL/GenBank/DDBJ whole genome shotgun (WGS) entry which is preliminary data.</text>
</comment>
<dbReference type="EMBL" id="JAIFZM010000003">
    <property type="protein sequence ID" value="MCG3418483.1"/>
    <property type="molecule type" value="Genomic_DNA"/>
</dbReference>
<organism evidence="4 5">
    <name type="scientific">Oceanobacillus jordanicus</name>
    <dbReference type="NCBI Taxonomy" id="2867266"/>
    <lineage>
        <taxon>Bacteria</taxon>
        <taxon>Bacillati</taxon>
        <taxon>Bacillota</taxon>
        <taxon>Bacilli</taxon>
        <taxon>Bacillales</taxon>
        <taxon>Bacillaceae</taxon>
        <taxon>Oceanobacillus</taxon>
    </lineage>
</organism>
<accession>A0AAW5B3E2</accession>
<gene>
    <name evidence="4" type="ORF">K3T81_04890</name>
</gene>
<keyword evidence="5" id="KW-1185">Reference proteome</keyword>
<keyword evidence="1" id="KW-0175">Coiled coil</keyword>
<sequence length="989" mass="115706">MRRMYIEKATIYGFGTWVDKTIEFPKLGPVVIYGENESGKSTLQAFILFMLFGLPPKQRNFYKPRTSGKMGGRLTVIDPDTGRFTIERLDTMRNGAALCYAENGAEYDETWLRSRLKGMTEQTYRSIFSFSASDLANLPKMKEEDLGEVLLGIGLTGSTAIHSLETSLESQINRLYKPSGKKPLINEQLSKLEARSNHLQSEKAHEATYREKKEKVLKLYDTIEETQQRLQKNKATLTLNERKLQALPDLKNYASVLKQLEQFPEKVPFPENGMERMQQVKDKLLPIKSEHALLQENQKKYGETLSSLNENFKEVDGEKLQYAYKLRKQAEEYLAEKKEIINIQKQKEQIENQVEQELDQLHIDLNKELLHEINLPFHTEKTWSQLKTEQDTLAIEQSKHVEESHQLKKDRTRLLSQAESLEENLLSEERVKELKSKIHELNSNNTGTFSDSELRSDQNTWEKWKQKKKKTYQAVFFYSLGLAILLGVIGTIVETYTYYMFAGVSIIVGVLQWWSGKHALTEVEAFTNAKENTSVTMVEKREAEQQLLKHENVSTEIATLEAQLKSLDHTFAGWQERGEQLKNRQTLLNKKIENERQQYSFLLGINVIYWPDVYHHLKHLIRQSREENRLTETLNQLESKQQRFFQELKVFLSSFIKGTVDKTQEDLLTLLEEWIQGNEKNESQKLHYQQLYKETTEQLHSAEKKLSIYEAAHMELLQYAEVDGENAFYKRANLLAEKEQLQETSSRLEQLLQPFLHEENTHNSLVTSDETEMVEHINREKQRITMLESDLENQRQLIADVKAELSQLESSGEYSEALHVFSMEKEEFQQSVRKWAVIKTAKEMLVETKRKYRDKYLARVMEKTNEYFQLLTGEKYQNVYAPVEGKVFQVETTDHVRFTVNELSQGTKDQLYISLRLAISEIMSEKHRLPFILDDAFVHFDSTRTERMFQLIKALSNKQQILLFTCNEDFIKYFELENIIQLKNSVRIN</sequence>
<reference evidence="4 5" key="1">
    <citation type="journal article" date="2022" name="Evol. Bioinform. Online">
        <title>Draft Genome Sequence of Oceanobacillus jordanicus Strain GSFE11, a Halotolerant Plant Growth-Promoting Bacterial Endophyte Isolated From the Jordan Valley.</title>
        <authorList>
            <person name="Alhindi T."/>
            <person name="Albdaiwi R."/>
        </authorList>
    </citation>
    <scope>NUCLEOTIDE SEQUENCE [LARGE SCALE GENOMIC DNA]</scope>
    <source>
        <strain evidence="4 5">GSFE11</strain>
    </source>
</reference>
<dbReference type="InterPro" id="IPR038734">
    <property type="entry name" value="YhaN_AAA"/>
</dbReference>
<dbReference type="Pfam" id="PF13514">
    <property type="entry name" value="AAA_27"/>
    <property type="match status" value="1"/>
</dbReference>
<dbReference type="PANTHER" id="PTHR41259:SF1">
    <property type="entry name" value="DOUBLE-STRAND BREAK REPAIR RAD50 ATPASE, PUTATIVE-RELATED"/>
    <property type="match status" value="1"/>
</dbReference>
<feature type="coiled-coil region" evidence="1">
    <location>
        <begin position="543"/>
        <end position="643"/>
    </location>
</feature>
<protein>
    <submittedName>
        <fullName evidence="4">AAA family ATPase</fullName>
    </submittedName>
</protein>
<dbReference type="Proteomes" id="UP001199631">
    <property type="component" value="Unassembled WGS sequence"/>
</dbReference>
<feature type="coiled-coil region" evidence="1">
    <location>
        <begin position="777"/>
        <end position="811"/>
    </location>
</feature>
<evidence type="ECO:0000313" key="4">
    <source>
        <dbReference type="EMBL" id="MCG3418483.1"/>
    </source>
</evidence>